<dbReference type="GO" id="GO:0080120">
    <property type="term" value="P:CAAX-box protein maturation"/>
    <property type="evidence" value="ECO:0007669"/>
    <property type="project" value="UniProtKB-ARBA"/>
</dbReference>
<feature type="domain" description="CAAX prenyl protease 2/Lysostaphin resistance protein A-like" evidence="2">
    <location>
        <begin position="96"/>
        <end position="179"/>
    </location>
</feature>
<feature type="transmembrane region" description="Helical" evidence="1">
    <location>
        <begin position="97"/>
        <end position="115"/>
    </location>
</feature>
<proteinExistence type="predicted"/>
<evidence type="ECO:0000313" key="4">
    <source>
        <dbReference type="Proteomes" id="UP000580891"/>
    </source>
</evidence>
<feature type="transmembrane region" description="Helical" evidence="1">
    <location>
        <begin position="20"/>
        <end position="39"/>
    </location>
</feature>
<gene>
    <name evidence="3" type="ORF">HNQ85_000390</name>
</gene>
<keyword evidence="1" id="KW-0472">Membrane</keyword>
<reference evidence="3 4" key="1">
    <citation type="submission" date="2020-07" db="EMBL/GenBank/DDBJ databases">
        <title>Genomic Encyclopedia of Type Strains, Phase IV (KMG-IV): sequencing the most valuable type-strain genomes for metagenomic binning, comparative biology and taxonomic classification.</title>
        <authorList>
            <person name="Goeker M."/>
        </authorList>
    </citation>
    <scope>NUCLEOTIDE SEQUENCE [LARGE SCALE GENOMIC DNA]</scope>
    <source>
        <strain evidence="3 4">DSM 25220</strain>
    </source>
</reference>
<evidence type="ECO:0000259" key="2">
    <source>
        <dbReference type="Pfam" id="PF02517"/>
    </source>
</evidence>
<organism evidence="3 4">
    <name type="scientific">[Anoxybacillus] calidus</name>
    <dbReference type="NCBI Taxonomy" id="575178"/>
    <lineage>
        <taxon>Bacteria</taxon>
        <taxon>Bacillati</taxon>
        <taxon>Bacillota</taxon>
        <taxon>Bacilli</taxon>
        <taxon>Bacillales</taxon>
        <taxon>Anoxybacillaceae</taxon>
        <taxon>Paranoxybacillus</taxon>
    </lineage>
</organism>
<dbReference type="GO" id="GO:0004175">
    <property type="term" value="F:endopeptidase activity"/>
    <property type="evidence" value="ECO:0007669"/>
    <property type="project" value="UniProtKB-ARBA"/>
</dbReference>
<dbReference type="Pfam" id="PF02517">
    <property type="entry name" value="Rce1-like"/>
    <property type="match status" value="1"/>
</dbReference>
<comment type="caution">
    <text evidence="3">The sequence shown here is derived from an EMBL/GenBank/DDBJ whole genome shotgun (WGS) entry which is preliminary data.</text>
</comment>
<keyword evidence="1" id="KW-0812">Transmembrane</keyword>
<dbReference type="EMBL" id="JACDUU010000001">
    <property type="protein sequence ID" value="MBA2870132.1"/>
    <property type="molecule type" value="Genomic_DNA"/>
</dbReference>
<feature type="transmembrane region" description="Helical" evidence="1">
    <location>
        <begin position="121"/>
        <end position="137"/>
    </location>
</feature>
<evidence type="ECO:0000256" key="1">
    <source>
        <dbReference type="SAM" id="Phobius"/>
    </source>
</evidence>
<feature type="transmembrane region" description="Helical" evidence="1">
    <location>
        <begin position="144"/>
        <end position="160"/>
    </location>
</feature>
<sequence>MKRQAQLIQTMSDKEVLIHLYITQLLLLFLSFIIGLFFFDWESFGQLWQFSFHDVIVYGAGSALLVLIVDFLLMHYLPEDWYDDGGVNEKIFQTRSIPHIFFLCLLIAFSEEILFRGVIQTNLGLVIASIIFAVLHVRYLSKIFLFIVVVLLSFFLGYVYELTHSLWVTIFSHFFIDFVLAVKIRFDYLQSKRKEQY</sequence>
<name>A0A7V9YXM8_9BACL</name>
<dbReference type="AlphaFoldDB" id="A0A7V9YXM8"/>
<keyword evidence="1" id="KW-1133">Transmembrane helix</keyword>
<feature type="transmembrane region" description="Helical" evidence="1">
    <location>
        <begin position="55"/>
        <end position="77"/>
    </location>
</feature>
<evidence type="ECO:0000313" key="3">
    <source>
        <dbReference type="EMBL" id="MBA2870132.1"/>
    </source>
</evidence>
<keyword evidence="4" id="KW-1185">Reference proteome</keyword>
<dbReference type="InterPro" id="IPR003675">
    <property type="entry name" value="Rce1/LyrA-like_dom"/>
</dbReference>
<dbReference type="Proteomes" id="UP000580891">
    <property type="component" value="Unassembled WGS sequence"/>
</dbReference>
<protein>
    <recommendedName>
        <fullName evidence="2">CAAX prenyl protease 2/Lysostaphin resistance protein A-like domain-containing protein</fullName>
    </recommendedName>
</protein>
<dbReference type="RefSeq" id="WP_181535676.1">
    <property type="nucleotide sequence ID" value="NZ_JACDUU010000001.1"/>
</dbReference>
<feature type="transmembrane region" description="Helical" evidence="1">
    <location>
        <begin position="166"/>
        <end position="186"/>
    </location>
</feature>
<accession>A0A7V9YXM8</accession>